<organism evidence="1 2">
    <name type="scientific">Panagrellus redivivus</name>
    <name type="common">Microworm</name>
    <dbReference type="NCBI Taxonomy" id="6233"/>
    <lineage>
        <taxon>Eukaryota</taxon>
        <taxon>Metazoa</taxon>
        <taxon>Ecdysozoa</taxon>
        <taxon>Nematoda</taxon>
        <taxon>Chromadorea</taxon>
        <taxon>Rhabditida</taxon>
        <taxon>Tylenchina</taxon>
        <taxon>Panagrolaimomorpha</taxon>
        <taxon>Panagrolaimoidea</taxon>
        <taxon>Panagrolaimidae</taxon>
        <taxon>Panagrellus</taxon>
    </lineage>
</organism>
<reference evidence="2" key="2">
    <citation type="submission" date="2020-10" db="UniProtKB">
        <authorList>
            <consortium name="WormBaseParasite"/>
        </authorList>
    </citation>
    <scope>IDENTIFICATION</scope>
</reference>
<accession>A0A7E4V8G7</accession>
<dbReference type="Proteomes" id="UP000492821">
    <property type="component" value="Unassembled WGS sequence"/>
</dbReference>
<name>A0A7E4V8G7_PANRE</name>
<dbReference type="WBParaSite" id="Pan_g17497.t1">
    <property type="protein sequence ID" value="Pan_g17497.t1"/>
    <property type="gene ID" value="Pan_g17497"/>
</dbReference>
<evidence type="ECO:0000313" key="2">
    <source>
        <dbReference type="WBParaSite" id="Pan_g17497.t1"/>
    </source>
</evidence>
<proteinExistence type="predicted"/>
<sequence>MASDAAFTNCQPPTKLTKFKLPRPTSTVNKIYSKLNRLLYLKCTILSFLLIGPTMCSKTTCSHATTWFFFYNVTVEVFNHLVWTPYKMYWENCYIDSTFITEFAKRLINRSDFTDKPAVTFNQCEFSEDVTLGWIVSMLSSVNVYIWRAIVPDWEKFLLENPP</sequence>
<dbReference type="AlphaFoldDB" id="A0A7E4V8G7"/>
<keyword evidence="1" id="KW-1185">Reference proteome</keyword>
<reference evidence="1" key="1">
    <citation type="journal article" date="2013" name="Genetics">
        <title>The draft genome and transcriptome of Panagrellus redivivus are shaped by the harsh demands of a free-living lifestyle.</title>
        <authorList>
            <person name="Srinivasan J."/>
            <person name="Dillman A.R."/>
            <person name="Macchietto M.G."/>
            <person name="Heikkinen L."/>
            <person name="Lakso M."/>
            <person name="Fracchia K.M."/>
            <person name="Antoshechkin I."/>
            <person name="Mortazavi A."/>
            <person name="Wong G."/>
            <person name="Sternberg P.W."/>
        </authorList>
    </citation>
    <scope>NUCLEOTIDE SEQUENCE [LARGE SCALE GENOMIC DNA]</scope>
    <source>
        <strain evidence="1">MT8872</strain>
    </source>
</reference>
<evidence type="ECO:0000313" key="1">
    <source>
        <dbReference type="Proteomes" id="UP000492821"/>
    </source>
</evidence>
<protein>
    <submittedName>
        <fullName evidence="2">Innexin</fullName>
    </submittedName>
</protein>